<dbReference type="Gene3D" id="3.30.1360.10">
    <property type="entry name" value="RNA polymerase, RBP11-like subunit"/>
    <property type="match status" value="1"/>
</dbReference>
<dbReference type="GO" id="GO:0046983">
    <property type="term" value="F:protein dimerization activity"/>
    <property type="evidence" value="ECO:0007669"/>
    <property type="project" value="InterPro"/>
</dbReference>
<dbReference type="PANTHER" id="PTHR13946">
    <property type="entry name" value="DNA-DIRECTED RNA POLYMERASE I,II,III"/>
    <property type="match status" value="1"/>
</dbReference>
<dbReference type="Pfam" id="PF13656">
    <property type="entry name" value="RNA_pol_L_2"/>
    <property type="match status" value="1"/>
</dbReference>
<evidence type="ECO:0000256" key="6">
    <source>
        <dbReference type="ARBA" id="ARBA00025751"/>
    </source>
</evidence>
<keyword evidence="5" id="KW-0539">Nucleus</keyword>
<dbReference type="HAMAP" id="MF_00261">
    <property type="entry name" value="RNApol_arch_Rpo11"/>
    <property type="match status" value="1"/>
</dbReference>
<organism evidence="9 10">
    <name type="scientific">Bifiguratus adelaidae</name>
    <dbReference type="NCBI Taxonomy" id="1938954"/>
    <lineage>
        <taxon>Eukaryota</taxon>
        <taxon>Fungi</taxon>
        <taxon>Fungi incertae sedis</taxon>
        <taxon>Mucoromycota</taxon>
        <taxon>Mucoromycotina</taxon>
        <taxon>Endogonomycetes</taxon>
        <taxon>Endogonales</taxon>
        <taxon>Endogonales incertae sedis</taxon>
        <taxon>Bifiguratus</taxon>
    </lineage>
</organism>
<keyword evidence="4" id="KW-0804">Transcription</keyword>
<dbReference type="FunFam" id="3.30.1360.10:FF:000006">
    <property type="entry name" value="DNA-directed RNA polymerases I and III subunit RPAC2"/>
    <property type="match status" value="1"/>
</dbReference>
<dbReference type="InterPro" id="IPR008193">
    <property type="entry name" value="RNA_pol_Rpb11_13-16kDa_CS"/>
</dbReference>
<dbReference type="SUPFAM" id="SSF55257">
    <property type="entry name" value="RBP11-like subunits of RNA polymerase"/>
    <property type="match status" value="1"/>
</dbReference>
<name>A0A261XZQ0_9FUNG</name>
<dbReference type="CDD" id="cd07029">
    <property type="entry name" value="RNAP_I_III_AC19"/>
    <property type="match status" value="1"/>
</dbReference>
<dbReference type="InterPro" id="IPR009025">
    <property type="entry name" value="RBP11-like_dimer"/>
</dbReference>
<evidence type="ECO:0000256" key="1">
    <source>
        <dbReference type="ARBA" id="ARBA00004123"/>
    </source>
</evidence>
<dbReference type="EMBL" id="MVBO01000067">
    <property type="protein sequence ID" value="OZJ03822.1"/>
    <property type="molecule type" value="Genomic_DNA"/>
</dbReference>
<gene>
    <name evidence="9" type="ORF">BZG36_03819</name>
</gene>
<reference evidence="9 10" key="1">
    <citation type="journal article" date="2017" name="Mycologia">
        <title>Bifiguratus adelaidae, gen. et sp. nov., a new member of Mucoromycotina in endophytic and soil-dwelling habitats.</title>
        <authorList>
            <person name="Torres-Cruz T.J."/>
            <person name="Billingsley Tobias T.L."/>
            <person name="Almatruk M."/>
            <person name="Hesse C."/>
            <person name="Kuske C.R."/>
            <person name="Desiro A."/>
            <person name="Benucci G.M."/>
            <person name="Bonito G."/>
            <person name="Stajich J.E."/>
            <person name="Dunlap C."/>
            <person name="Arnold A.E."/>
            <person name="Porras-Alfaro A."/>
        </authorList>
    </citation>
    <scope>NUCLEOTIDE SEQUENCE [LARGE SCALE GENOMIC DNA]</scope>
    <source>
        <strain evidence="9 10">AZ0501</strain>
    </source>
</reference>
<dbReference type="InterPro" id="IPR036603">
    <property type="entry name" value="RBP11-like"/>
</dbReference>
<protein>
    <recommendedName>
        <fullName evidence="2">DNA-directed RNA polymerases I and III subunit RPAC2</fullName>
    </recommendedName>
</protein>
<evidence type="ECO:0000259" key="8">
    <source>
        <dbReference type="Pfam" id="PF13656"/>
    </source>
</evidence>
<keyword evidence="3" id="KW-0240">DNA-directed RNA polymerase</keyword>
<evidence type="ECO:0000256" key="2">
    <source>
        <dbReference type="ARBA" id="ARBA00022079"/>
    </source>
</evidence>
<dbReference type="PANTHER" id="PTHR13946:SF28">
    <property type="entry name" value="DNA-DIRECTED RNA POLYMERASES I AND III SUBUNIT RPAC2"/>
    <property type="match status" value="1"/>
</dbReference>
<keyword evidence="7" id="KW-0040">ANK repeat</keyword>
<comment type="similarity">
    <text evidence="6">Belongs to the archaeal Rpo11/eukaryotic RPB11/RPC19 RNA polymerase subunit family.</text>
</comment>
<accession>A0A261XZQ0</accession>
<dbReference type="InterPro" id="IPR002110">
    <property type="entry name" value="Ankyrin_rpt"/>
</dbReference>
<dbReference type="InterPro" id="IPR022905">
    <property type="entry name" value="Rpo11-like"/>
</dbReference>
<dbReference type="GO" id="GO:0005736">
    <property type="term" value="C:RNA polymerase I complex"/>
    <property type="evidence" value="ECO:0007669"/>
    <property type="project" value="TreeGrafter"/>
</dbReference>
<evidence type="ECO:0000256" key="5">
    <source>
        <dbReference type="ARBA" id="ARBA00023242"/>
    </source>
</evidence>
<proteinExistence type="inferred from homology"/>
<dbReference type="GO" id="GO:0003899">
    <property type="term" value="F:DNA-directed RNA polymerase activity"/>
    <property type="evidence" value="ECO:0007669"/>
    <property type="project" value="InterPro"/>
</dbReference>
<dbReference type="AlphaFoldDB" id="A0A261XZQ0"/>
<sequence length="298" mass="32963">MFARTVEWQGVLDAEQYMEDVVRATQELLSDAEASLFAKGLWDKVLKASVKQDSMGPASSLINHVAFKALDDASPSQDLTLLHIAARDGTSLDVMEALIAQGAITTIRDTNGNTPYDLAVRRLGGQASLTAENSAETKHVSNPDGDRILNVLKPRPERSLTESELVQLQERLEEVIKKETLIAGPDGDQTAMTFVLKDEDHTIGNALRYMIMKNPKVDYCGYSIPHPSEAKLHIRIQTIPGTTAYEALEKGLSDLIDLCGVVNEKFKENLEASQFLYREDGDWDAAEREANGEMDQDR</sequence>
<dbReference type="PROSITE" id="PS50088">
    <property type="entry name" value="ANK_REPEAT"/>
    <property type="match status" value="1"/>
</dbReference>
<dbReference type="Gene3D" id="1.25.40.20">
    <property type="entry name" value="Ankyrin repeat-containing domain"/>
    <property type="match status" value="1"/>
</dbReference>
<comment type="caution">
    <text evidence="9">The sequence shown here is derived from an EMBL/GenBank/DDBJ whole genome shotgun (WGS) entry which is preliminary data.</text>
</comment>
<feature type="repeat" description="ANK" evidence="7">
    <location>
        <begin position="77"/>
        <end position="110"/>
    </location>
</feature>
<evidence type="ECO:0000313" key="10">
    <source>
        <dbReference type="Proteomes" id="UP000242875"/>
    </source>
</evidence>
<evidence type="ECO:0000313" key="9">
    <source>
        <dbReference type="EMBL" id="OZJ03822.1"/>
    </source>
</evidence>
<dbReference type="OrthoDB" id="510325at2759"/>
<feature type="domain" description="DNA-directed RNA polymerase RBP11-like dimerisation" evidence="8">
    <location>
        <begin position="191"/>
        <end position="264"/>
    </location>
</feature>
<dbReference type="GO" id="GO:0003677">
    <property type="term" value="F:DNA binding"/>
    <property type="evidence" value="ECO:0007669"/>
    <property type="project" value="InterPro"/>
</dbReference>
<keyword evidence="10" id="KW-1185">Reference proteome</keyword>
<dbReference type="InterPro" id="IPR036770">
    <property type="entry name" value="Ankyrin_rpt-contain_sf"/>
</dbReference>
<dbReference type="GO" id="GO:0006383">
    <property type="term" value="P:transcription by RNA polymerase III"/>
    <property type="evidence" value="ECO:0007669"/>
    <property type="project" value="TreeGrafter"/>
</dbReference>
<dbReference type="Proteomes" id="UP000242875">
    <property type="component" value="Unassembled WGS sequence"/>
</dbReference>
<dbReference type="GO" id="GO:0005666">
    <property type="term" value="C:RNA polymerase III complex"/>
    <property type="evidence" value="ECO:0007669"/>
    <property type="project" value="TreeGrafter"/>
</dbReference>
<comment type="subcellular location">
    <subcellularLocation>
        <location evidence="1">Nucleus</location>
    </subcellularLocation>
</comment>
<dbReference type="InterPro" id="IPR033898">
    <property type="entry name" value="RNAP_AC19"/>
</dbReference>
<evidence type="ECO:0000256" key="3">
    <source>
        <dbReference type="ARBA" id="ARBA00022478"/>
    </source>
</evidence>
<dbReference type="GO" id="GO:0055029">
    <property type="term" value="C:nuclear DNA-directed RNA polymerase complex"/>
    <property type="evidence" value="ECO:0007669"/>
    <property type="project" value="UniProtKB-ARBA"/>
</dbReference>
<dbReference type="SUPFAM" id="SSF48403">
    <property type="entry name" value="Ankyrin repeat"/>
    <property type="match status" value="1"/>
</dbReference>
<evidence type="ECO:0000256" key="7">
    <source>
        <dbReference type="PROSITE-ProRule" id="PRU00023"/>
    </source>
</evidence>
<dbReference type="GO" id="GO:0006362">
    <property type="term" value="P:transcription elongation by RNA polymerase I"/>
    <property type="evidence" value="ECO:0007669"/>
    <property type="project" value="TreeGrafter"/>
</dbReference>
<dbReference type="PROSITE" id="PS01154">
    <property type="entry name" value="RNA_POL_L_13KD"/>
    <property type="match status" value="1"/>
</dbReference>
<evidence type="ECO:0000256" key="4">
    <source>
        <dbReference type="ARBA" id="ARBA00023163"/>
    </source>
</evidence>